<dbReference type="GO" id="GO:0007623">
    <property type="term" value="P:circadian rhythm"/>
    <property type="evidence" value="ECO:0007669"/>
    <property type="project" value="UniProtKB-ARBA"/>
</dbReference>
<protein>
    <recommendedName>
        <fullName evidence="7">Protein takeout</fullName>
    </recommendedName>
</protein>
<dbReference type="EMBL" id="CAKOFQ010006697">
    <property type="protein sequence ID" value="CAH1961757.1"/>
    <property type="molecule type" value="Genomic_DNA"/>
</dbReference>
<evidence type="ECO:0000256" key="3">
    <source>
        <dbReference type="ARBA" id="ARBA00060902"/>
    </source>
</evidence>
<dbReference type="GO" id="GO:0005615">
    <property type="term" value="C:extracellular space"/>
    <property type="evidence" value="ECO:0007669"/>
    <property type="project" value="TreeGrafter"/>
</dbReference>
<dbReference type="FunFam" id="3.15.10.30:FF:000001">
    <property type="entry name" value="Takeout-like protein 1"/>
    <property type="match status" value="1"/>
</dbReference>
<dbReference type="InterPro" id="IPR010562">
    <property type="entry name" value="Haemolymph_juvenile_hormone-bd"/>
</dbReference>
<comment type="similarity">
    <text evidence="3">Belongs to the TO family.</text>
</comment>
<evidence type="ECO:0000256" key="1">
    <source>
        <dbReference type="ARBA" id="ARBA00022729"/>
    </source>
</evidence>
<gene>
    <name evidence="5" type="ORF">ACAOBT_LOCUS4329</name>
</gene>
<keyword evidence="1 4" id="KW-0732">Signal</keyword>
<feature type="chain" id="PRO_5040457698" description="Protein takeout" evidence="4">
    <location>
        <begin position="17"/>
        <end position="255"/>
    </location>
</feature>
<dbReference type="Pfam" id="PF06585">
    <property type="entry name" value="JHBP"/>
    <property type="match status" value="1"/>
</dbReference>
<dbReference type="Proteomes" id="UP001152888">
    <property type="component" value="Unassembled WGS sequence"/>
</dbReference>
<dbReference type="Gene3D" id="3.15.10.30">
    <property type="entry name" value="Haemolymph juvenile hormone binding protein"/>
    <property type="match status" value="1"/>
</dbReference>
<organism evidence="5 6">
    <name type="scientific">Acanthoscelides obtectus</name>
    <name type="common">Bean weevil</name>
    <name type="synonym">Bruchus obtectus</name>
    <dbReference type="NCBI Taxonomy" id="200917"/>
    <lineage>
        <taxon>Eukaryota</taxon>
        <taxon>Metazoa</taxon>
        <taxon>Ecdysozoa</taxon>
        <taxon>Arthropoda</taxon>
        <taxon>Hexapoda</taxon>
        <taxon>Insecta</taxon>
        <taxon>Pterygota</taxon>
        <taxon>Neoptera</taxon>
        <taxon>Endopterygota</taxon>
        <taxon>Coleoptera</taxon>
        <taxon>Polyphaga</taxon>
        <taxon>Cucujiformia</taxon>
        <taxon>Chrysomeloidea</taxon>
        <taxon>Chrysomelidae</taxon>
        <taxon>Bruchinae</taxon>
        <taxon>Bruchini</taxon>
        <taxon>Acanthoscelides</taxon>
    </lineage>
</organism>
<reference evidence="5" key="1">
    <citation type="submission" date="2022-03" db="EMBL/GenBank/DDBJ databases">
        <authorList>
            <person name="Sayadi A."/>
        </authorList>
    </citation>
    <scope>NUCLEOTIDE SEQUENCE</scope>
</reference>
<evidence type="ECO:0000313" key="6">
    <source>
        <dbReference type="Proteomes" id="UP001152888"/>
    </source>
</evidence>
<dbReference type="OrthoDB" id="8185598at2759"/>
<sequence>MILAGVFLCFLELTGAQEVDKNQTTLVTPEYILPCYKSDPEINKCLRNTFNHLRPYLKTGISDIEVPSIDPLKINTLIMENGRGPLRVKASFYNITTTGASNYSIGQIKTDLDKYIIELGVVLPRIEIRGKYDVNGNVLLFPVRSKGDFWAIFLDVDGAAKIHGKEYKNEEGVRFMRIDKLFIDFKLKRSRFRIRDVINHGNLLGEAMNQFLNNNSEEIIREMKPAATASIARHFKGFLNAAFVKLPLQLWLPDA</sequence>
<dbReference type="PANTHER" id="PTHR11008">
    <property type="entry name" value="PROTEIN TAKEOUT-LIKE PROTEIN"/>
    <property type="match status" value="1"/>
</dbReference>
<dbReference type="PANTHER" id="PTHR11008:SF35">
    <property type="entry name" value="PROTEIN TAKEOUT-LIKE PROTEIN"/>
    <property type="match status" value="1"/>
</dbReference>
<evidence type="ECO:0000256" key="4">
    <source>
        <dbReference type="SAM" id="SignalP"/>
    </source>
</evidence>
<dbReference type="SMART" id="SM00700">
    <property type="entry name" value="JHBP"/>
    <property type="match status" value="1"/>
</dbReference>
<feature type="signal peptide" evidence="4">
    <location>
        <begin position="1"/>
        <end position="16"/>
    </location>
</feature>
<evidence type="ECO:0000313" key="5">
    <source>
        <dbReference type="EMBL" id="CAH1961757.1"/>
    </source>
</evidence>
<keyword evidence="6" id="KW-1185">Reference proteome</keyword>
<name>A0A9P0JWN9_ACAOB</name>
<proteinExistence type="inferred from homology"/>
<evidence type="ECO:0008006" key="7">
    <source>
        <dbReference type="Google" id="ProtNLM"/>
    </source>
</evidence>
<dbReference type="InterPro" id="IPR038606">
    <property type="entry name" value="To_sf"/>
</dbReference>
<dbReference type="AlphaFoldDB" id="A0A9P0JWN9"/>
<comment type="caution">
    <text evidence="5">The sequence shown here is derived from an EMBL/GenBank/DDBJ whole genome shotgun (WGS) entry which is preliminary data.</text>
</comment>
<evidence type="ECO:0000256" key="2">
    <source>
        <dbReference type="ARBA" id="ARBA00023108"/>
    </source>
</evidence>
<keyword evidence="2" id="KW-0090">Biological rhythms</keyword>
<accession>A0A9P0JWN9</accession>